<keyword evidence="2" id="KW-1185">Reference proteome</keyword>
<dbReference type="Proteomes" id="UP000245119">
    <property type="component" value="Linkage Group LG8"/>
</dbReference>
<name>A0A2T7NZ19_POMCA</name>
<sequence>MAGLCRIDPVGRQPQCPAWMGAGGGAVLGESLPADEPGVAPASVVVSLKQSPFVSVTCPCHEEKVSNSRKNMLTPEYRLAARYLTMRQTTAADSDQESCSSTSTIHLAENRKNIPSLLIHPPTPQKKKKADVELTITPTTTPVPEVEVILATAPPKKLANCRQETHARETF</sequence>
<reference evidence="1 2" key="1">
    <citation type="submission" date="2018-04" db="EMBL/GenBank/DDBJ databases">
        <title>The genome of golden apple snail Pomacea canaliculata provides insight into stress tolerance and invasive adaptation.</title>
        <authorList>
            <person name="Liu C."/>
            <person name="Liu B."/>
            <person name="Ren Y."/>
            <person name="Zhang Y."/>
            <person name="Wang H."/>
            <person name="Li S."/>
            <person name="Jiang F."/>
            <person name="Yin L."/>
            <person name="Zhang G."/>
            <person name="Qian W."/>
            <person name="Fan W."/>
        </authorList>
    </citation>
    <scope>NUCLEOTIDE SEQUENCE [LARGE SCALE GENOMIC DNA]</scope>
    <source>
        <strain evidence="1">SZHN2017</strain>
        <tissue evidence="1">Muscle</tissue>
    </source>
</reference>
<comment type="caution">
    <text evidence="1">The sequence shown here is derived from an EMBL/GenBank/DDBJ whole genome shotgun (WGS) entry which is preliminary data.</text>
</comment>
<evidence type="ECO:0000313" key="2">
    <source>
        <dbReference type="Proteomes" id="UP000245119"/>
    </source>
</evidence>
<protein>
    <submittedName>
        <fullName evidence="1">Uncharacterized protein</fullName>
    </submittedName>
</protein>
<proteinExistence type="predicted"/>
<accession>A0A2T7NZ19</accession>
<gene>
    <name evidence="1" type="ORF">C0Q70_14088</name>
</gene>
<dbReference type="EMBL" id="PZQS01000008">
    <property type="protein sequence ID" value="PVD26412.1"/>
    <property type="molecule type" value="Genomic_DNA"/>
</dbReference>
<dbReference type="AlphaFoldDB" id="A0A2T7NZ19"/>
<organism evidence="1 2">
    <name type="scientific">Pomacea canaliculata</name>
    <name type="common">Golden apple snail</name>
    <dbReference type="NCBI Taxonomy" id="400727"/>
    <lineage>
        <taxon>Eukaryota</taxon>
        <taxon>Metazoa</taxon>
        <taxon>Spiralia</taxon>
        <taxon>Lophotrochozoa</taxon>
        <taxon>Mollusca</taxon>
        <taxon>Gastropoda</taxon>
        <taxon>Caenogastropoda</taxon>
        <taxon>Architaenioglossa</taxon>
        <taxon>Ampullarioidea</taxon>
        <taxon>Ampullariidae</taxon>
        <taxon>Pomacea</taxon>
    </lineage>
</organism>
<evidence type="ECO:0000313" key="1">
    <source>
        <dbReference type="EMBL" id="PVD26412.1"/>
    </source>
</evidence>